<dbReference type="STRING" id="320771.Cflav_PD6350"/>
<dbReference type="InterPro" id="IPR059226">
    <property type="entry name" value="Choice_anch_Q_dom"/>
</dbReference>
<evidence type="ECO:0000313" key="1">
    <source>
        <dbReference type="EMBL" id="EEF62075.1"/>
    </source>
</evidence>
<dbReference type="InterPro" id="IPR011050">
    <property type="entry name" value="Pectin_lyase_fold/virulence"/>
</dbReference>
<dbReference type="NCBIfam" id="NF041518">
    <property type="entry name" value="choice_anch_Q"/>
    <property type="match status" value="1"/>
</dbReference>
<dbReference type="SUPFAM" id="SSF51126">
    <property type="entry name" value="Pectin lyase-like"/>
    <property type="match status" value="2"/>
</dbReference>
<organism evidence="1 2">
    <name type="scientific">Pedosphaera parvula (strain Ellin514)</name>
    <dbReference type="NCBI Taxonomy" id="320771"/>
    <lineage>
        <taxon>Bacteria</taxon>
        <taxon>Pseudomonadati</taxon>
        <taxon>Verrucomicrobiota</taxon>
        <taxon>Pedosphaerae</taxon>
        <taxon>Pedosphaerales</taxon>
        <taxon>Pedosphaeraceae</taxon>
        <taxon>Pedosphaera</taxon>
    </lineage>
</organism>
<evidence type="ECO:0008006" key="3">
    <source>
        <dbReference type="Google" id="ProtNLM"/>
    </source>
</evidence>
<dbReference type="AlphaFoldDB" id="B9XDC9"/>
<dbReference type="SMART" id="SM00710">
    <property type="entry name" value="PbH1"/>
    <property type="match status" value="8"/>
</dbReference>
<dbReference type="RefSeq" id="WP_007413827.1">
    <property type="nucleotide sequence ID" value="NZ_ABOX02000006.1"/>
</dbReference>
<accession>B9XDC9</accession>
<dbReference type="InterPro" id="IPR012334">
    <property type="entry name" value="Pectin_lyas_fold"/>
</dbReference>
<gene>
    <name evidence="1" type="ORF">Cflav_PD6350</name>
</gene>
<reference evidence="1 2" key="1">
    <citation type="journal article" date="2011" name="J. Bacteriol.">
        <title>Genome sequence of 'Pedosphaera parvula' Ellin514, an aerobic Verrucomicrobial isolate from pasture soil.</title>
        <authorList>
            <person name="Kant R."/>
            <person name="van Passel M.W."/>
            <person name="Sangwan P."/>
            <person name="Palva A."/>
            <person name="Lucas S."/>
            <person name="Copeland A."/>
            <person name="Lapidus A."/>
            <person name="Glavina Del Rio T."/>
            <person name="Dalin E."/>
            <person name="Tice H."/>
            <person name="Bruce D."/>
            <person name="Goodwin L."/>
            <person name="Pitluck S."/>
            <person name="Chertkov O."/>
            <person name="Larimer F.W."/>
            <person name="Land M.L."/>
            <person name="Hauser L."/>
            <person name="Brettin T.S."/>
            <person name="Detter J.C."/>
            <person name="Han S."/>
            <person name="de Vos W.M."/>
            <person name="Janssen P.H."/>
            <person name="Smidt H."/>
        </authorList>
    </citation>
    <scope>NUCLEOTIDE SEQUENCE [LARGE SCALE GENOMIC DNA]</scope>
    <source>
        <strain evidence="1 2">Ellin514</strain>
    </source>
</reference>
<dbReference type="InterPro" id="IPR006626">
    <property type="entry name" value="PbH1"/>
</dbReference>
<proteinExistence type="predicted"/>
<comment type="caution">
    <text evidence="1">The sequence shown here is derived from an EMBL/GenBank/DDBJ whole genome shotgun (WGS) entry which is preliminary data.</text>
</comment>
<name>B9XDC9_PEDPL</name>
<evidence type="ECO:0000313" key="2">
    <source>
        <dbReference type="Proteomes" id="UP000003688"/>
    </source>
</evidence>
<sequence precursor="true">MKYTLMRRMKAGNNYKAPSSLTRLGLFQFKNRQISAVLLASILLLCATVRGWAATTYVNINNHAPSAPYATWATAATNIQDAVDAAAPGDVVLVNDGVYQTGWRTVGNVNNRVAVTKPLTLVSVNGPGVTMILGLQFPMYNSSGVRCVYLTNGVVLSGFTLMNGGAQGSGGGVWCASTNVVVTNCVILNNSASSSGGGVYFGTLNNCIISGNSSYADYWSGGGGAYSSILNNCILRGNSAYNGGGAYSGMLNNCILSNNNSTSYGYGGGAYNGTLSNCTLSGNSAASGGGAYFGTLNNCIINGNSAANGGGAYFGTLNSCTVSSNSASQSGGGAYAATLNNCILSGNVATNGGGARGSTLNNCALISNVASNGGGAYSGTLDNCMVTGNLATNGGGAAFSFLNNCRLSSNSASAFGGGAYYGGYPSGGLTNCILAGNSAYCGGGAYYVTLNNCTVTANSASYLGGGTAGGTLNNCIIYYNDALTNANADYFGTLNYCCTVPLPNNGNGNFTKAPLFVDQTGGDFHLQAGSPCINAGLNAYVQESTDLDGNVRIRGGTVDVGAYEFRSPTSVISYAWLQQYGLAMDGSVDFADKDGDGLNNWQEWRAGTDPTNVASLLKLTQTSSTAGQVALTWTSVANRSYFVERATDLGAAVPFSLLQANVPGLPGTTSFTDTNAPAPAYYRVGVQ</sequence>
<dbReference type="OrthoDB" id="200358at2"/>
<dbReference type="Proteomes" id="UP000003688">
    <property type="component" value="Unassembled WGS sequence"/>
</dbReference>
<protein>
    <recommendedName>
        <fullName evidence="3">Polymorphic outer membrane protein</fullName>
    </recommendedName>
</protein>
<dbReference type="EMBL" id="ABOX02000006">
    <property type="protein sequence ID" value="EEF62075.1"/>
    <property type="molecule type" value="Genomic_DNA"/>
</dbReference>
<keyword evidence="2" id="KW-1185">Reference proteome</keyword>
<dbReference type="Gene3D" id="2.160.20.10">
    <property type="entry name" value="Single-stranded right-handed beta-helix, Pectin lyase-like"/>
    <property type="match status" value="1"/>
</dbReference>